<dbReference type="InterPro" id="IPR051531">
    <property type="entry name" value="N-acetyltransferase"/>
</dbReference>
<proteinExistence type="inferred from homology"/>
<dbReference type="RefSeq" id="WP_160196092.1">
    <property type="nucleotide sequence ID" value="NZ_QXXA01000003.1"/>
</dbReference>
<keyword evidence="2" id="KW-0012">Acyltransferase</keyword>
<dbReference type="PROSITE" id="PS51186">
    <property type="entry name" value="GNAT"/>
    <property type="match status" value="1"/>
</dbReference>
<dbReference type="GO" id="GO:0005737">
    <property type="term" value="C:cytoplasm"/>
    <property type="evidence" value="ECO:0007669"/>
    <property type="project" value="TreeGrafter"/>
</dbReference>
<dbReference type="Pfam" id="PF13302">
    <property type="entry name" value="Acetyltransf_3"/>
    <property type="match status" value="1"/>
</dbReference>
<evidence type="ECO:0000313" key="5">
    <source>
        <dbReference type="EMBL" id="NBI05587.1"/>
    </source>
</evidence>
<dbReference type="AlphaFoldDB" id="A0A845QS11"/>
<dbReference type="SUPFAM" id="SSF55729">
    <property type="entry name" value="Acyl-CoA N-acyltransferases (Nat)"/>
    <property type="match status" value="1"/>
</dbReference>
<keyword evidence="6" id="KW-1185">Reference proteome</keyword>
<dbReference type="Gene3D" id="3.40.630.30">
    <property type="match status" value="1"/>
</dbReference>
<organism evidence="5 6">
    <name type="scientific">Senegalia massiliensis</name>
    <dbReference type="NCBI Taxonomy" id="1720316"/>
    <lineage>
        <taxon>Bacteria</taxon>
        <taxon>Bacillati</taxon>
        <taxon>Bacillota</taxon>
        <taxon>Clostridia</taxon>
        <taxon>Eubacteriales</taxon>
        <taxon>Clostridiaceae</taxon>
        <taxon>Senegalia</taxon>
    </lineage>
</organism>
<comment type="similarity">
    <text evidence="3">Belongs to the acetyltransferase family. RimJ subfamily.</text>
</comment>
<feature type="domain" description="N-acetyltransferase" evidence="4">
    <location>
        <begin position="3"/>
        <end position="177"/>
    </location>
</feature>
<evidence type="ECO:0000259" key="4">
    <source>
        <dbReference type="PROSITE" id="PS51186"/>
    </source>
</evidence>
<evidence type="ECO:0000256" key="2">
    <source>
        <dbReference type="ARBA" id="ARBA00023315"/>
    </source>
</evidence>
<dbReference type="EMBL" id="QXXA01000003">
    <property type="protein sequence ID" value="NBI05587.1"/>
    <property type="molecule type" value="Genomic_DNA"/>
</dbReference>
<dbReference type="PANTHER" id="PTHR43792">
    <property type="entry name" value="GNAT FAMILY, PUTATIVE (AFU_ORTHOLOGUE AFUA_3G00765)-RELATED-RELATED"/>
    <property type="match status" value="1"/>
</dbReference>
<dbReference type="Proteomes" id="UP000467132">
    <property type="component" value="Unassembled WGS sequence"/>
</dbReference>
<comment type="caution">
    <text evidence="5">The sequence shown here is derived from an EMBL/GenBank/DDBJ whole genome shotgun (WGS) entry which is preliminary data.</text>
</comment>
<protein>
    <submittedName>
        <fullName evidence="5">N-acetyltransferase</fullName>
    </submittedName>
</protein>
<accession>A0A845QS11</accession>
<gene>
    <name evidence="5" type="ORF">D3Z33_01810</name>
</gene>
<sequence>MSIRIENIDIKNIEDIYEFELENREYFESVLPPRPEGYFEIEKFEEIMKELIEEQLSGKCYMHIIRDNSGKIVGRVNLHSIEGQHVRKAELGYRIGKEYQGKGYASKAVKQVTEQGFTKYGLTKIEAGTSTENIGSQIVLLKNGFTLVGSEKKVMKINYKWVDGLLYSKVHIYNNKD</sequence>
<dbReference type="GO" id="GO:0008999">
    <property type="term" value="F:protein-N-terminal-alanine acetyltransferase activity"/>
    <property type="evidence" value="ECO:0007669"/>
    <property type="project" value="TreeGrafter"/>
</dbReference>
<name>A0A845QS11_9CLOT</name>
<dbReference type="InterPro" id="IPR016181">
    <property type="entry name" value="Acyl_CoA_acyltransferase"/>
</dbReference>
<dbReference type="OrthoDB" id="9801656at2"/>
<evidence type="ECO:0000256" key="1">
    <source>
        <dbReference type="ARBA" id="ARBA00022679"/>
    </source>
</evidence>
<evidence type="ECO:0000313" key="6">
    <source>
        <dbReference type="Proteomes" id="UP000467132"/>
    </source>
</evidence>
<keyword evidence="1 5" id="KW-0808">Transferase</keyword>
<evidence type="ECO:0000256" key="3">
    <source>
        <dbReference type="ARBA" id="ARBA00038502"/>
    </source>
</evidence>
<dbReference type="InterPro" id="IPR000182">
    <property type="entry name" value="GNAT_dom"/>
</dbReference>
<dbReference type="PANTHER" id="PTHR43792:SF8">
    <property type="entry name" value="[RIBOSOMAL PROTEIN US5]-ALANINE N-ACETYLTRANSFERASE"/>
    <property type="match status" value="1"/>
</dbReference>
<reference evidence="5 6" key="1">
    <citation type="submission" date="2018-08" db="EMBL/GenBank/DDBJ databases">
        <title>Murine metabolic-syndrome-specific gut microbial biobank.</title>
        <authorList>
            <person name="Liu C."/>
        </authorList>
    </citation>
    <scope>NUCLEOTIDE SEQUENCE [LARGE SCALE GENOMIC DNA]</scope>
    <source>
        <strain evidence="5 6">583</strain>
    </source>
</reference>